<sequence>MINEETTALSATLTRAFTYLRLIVR</sequence>
<name>A0A381P690_9ZZZZ</name>
<proteinExistence type="predicted"/>
<gene>
    <name evidence="1" type="ORF">METZ01_LOCUS15290</name>
</gene>
<dbReference type="AlphaFoldDB" id="A0A381P690"/>
<reference evidence="1" key="1">
    <citation type="submission" date="2018-05" db="EMBL/GenBank/DDBJ databases">
        <authorList>
            <person name="Lanie J.A."/>
            <person name="Ng W.-L."/>
            <person name="Kazmierczak K.M."/>
            <person name="Andrzejewski T.M."/>
            <person name="Davidsen T.M."/>
            <person name="Wayne K.J."/>
            <person name="Tettelin H."/>
            <person name="Glass J.I."/>
            <person name="Rusch D."/>
            <person name="Podicherti R."/>
            <person name="Tsui H.-C.T."/>
            <person name="Winkler M.E."/>
        </authorList>
    </citation>
    <scope>NUCLEOTIDE SEQUENCE</scope>
</reference>
<evidence type="ECO:0000313" key="1">
    <source>
        <dbReference type="EMBL" id="SUZ62436.1"/>
    </source>
</evidence>
<dbReference type="EMBL" id="UINC01000870">
    <property type="protein sequence ID" value="SUZ62436.1"/>
    <property type="molecule type" value="Genomic_DNA"/>
</dbReference>
<protein>
    <submittedName>
        <fullName evidence="1">Uncharacterized protein</fullName>
    </submittedName>
</protein>
<accession>A0A381P690</accession>
<organism evidence="1">
    <name type="scientific">marine metagenome</name>
    <dbReference type="NCBI Taxonomy" id="408172"/>
    <lineage>
        <taxon>unclassified sequences</taxon>
        <taxon>metagenomes</taxon>
        <taxon>ecological metagenomes</taxon>
    </lineage>
</organism>